<keyword evidence="3" id="KW-1185">Reference proteome</keyword>
<protein>
    <submittedName>
        <fullName evidence="2">Uncharacterized protein</fullName>
    </submittedName>
</protein>
<organism evidence="2 3">
    <name type="scientific">Massarina eburnea CBS 473.64</name>
    <dbReference type="NCBI Taxonomy" id="1395130"/>
    <lineage>
        <taxon>Eukaryota</taxon>
        <taxon>Fungi</taxon>
        <taxon>Dikarya</taxon>
        <taxon>Ascomycota</taxon>
        <taxon>Pezizomycotina</taxon>
        <taxon>Dothideomycetes</taxon>
        <taxon>Pleosporomycetidae</taxon>
        <taxon>Pleosporales</taxon>
        <taxon>Massarineae</taxon>
        <taxon>Massarinaceae</taxon>
        <taxon>Massarina</taxon>
    </lineage>
</organism>
<proteinExistence type="predicted"/>
<accession>A0A6A6RUT5</accession>
<sequence length="142" mass="15617">MTSASYKLWSQRRCNGVKRGEKRGCLAFGRFSGIGIDTSPFLPVTFPIFICSTLLILGVFDTFSGAVDREERPAFESRRGWDVVMVPEATAVFSVSLSNSLRLALRALTAPGTTTLSFSPLSNRHAWYQSNVNRTCTQSTGI</sequence>
<keyword evidence="1" id="KW-0812">Transmembrane</keyword>
<name>A0A6A6RUT5_9PLEO</name>
<evidence type="ECO:0000313" key="2">
    <source>
        <dbReference type="EMBL" id="KAF2638762.1"/>
    </source>
</evidence>
<reference evidence="2" key="1">
    <citation type="journal article" date="2020" name="Stud. Mycol.">
        <title>101 Dothideomycetes genomes: a test case for predicting lifestyles and emergence of pathogens.</title>
        <authorList>
            <person name="Haridas S."/>
            <person name="Albert R."/>
            <person name="Binder M."/>
            <person name="Bloem J."/>
            <person name="Labutti K."/>
            <person name="Salamov A."/>
            <person name="Andreopoulos B."/>
            <person name="Baker S."/>
            <person name="Barry K."/>
            <person name="Bills G."/>
            <person name="Bluhm B."/>
            <person name="Cannon C."/>
            <person name="Castanera R."/>
            <person name="Culley D."/>
            <person name="Daum C."/>
            <person name="Ezra D."/>
            <person name="Gonzalez J."/>
            <person name="Henrissat B."/>
            <person name="Kuo A."/>
            <person name="Liang C."/>
            <person name="Lipzen A."/>
            <person name="Lutzoni F."/>
            <person name="Magnuson J."/>
            <person name="Mondo S."/>
            <person name="Nolan M."/>
            <person name="Ohm R."/>
            <person name="Pangilinan J."/>
            <person name="Park H.-J."/>
            <person name="Ramirez L."/>
            <person name="Alfaro M."/>
            <person name="Sun H."/>
            <person name="Tritt A."/>
            <person name="Yoshinaga Y."/>
            <person name="Zwiers L.-H."/>
            <person name="Turgeon B."/>
            <person name="Goodwin S."/>
            <person name="Spatafora J."/>
            <person name="Crous P."/>
            <person name="Grigoriev I."/>
        </authorList>
    </citation>
    <scope>NUCLEOTIDE SEQUENCE</scope>
    <source>
        <strain evidence="2">CBS 473.64</strain>
    </source>
</reference>
<keyword evidence="1" id="KW-0472">Membrane</keyword>
<dbReference type="EMBL" id="MU006788">
    <property type="protein sequence ID" value="KAF2638762.1"/>
    <property type="molecule type" value="Genomic_DNA"/>
</dbReference>
<evidence type="ECO:0000256" key="1">
    <source>
        <dbReference type="SAM" id="Phobius"/>
    </source>
</evidence>
<dbReference type="AlphaFoldDB" id="A0A6A6RUT5"/>
<keyword evidence="1" id="KW-1133">Transmembrane helix</keyword>
<dbReference type="Proteomes" id="UP000799753">
    <property type="component" value="Unassembled WGS sequence"/>
</dbReference>
<feature type="transmembrane region" description="Helical" evidence="1">
    <location>
        <begin position="41"/>
        <end position="60"/>
    </location>
</feature>
<evidence type="ECO:0000313" key="3">
    <source>
        <dbReference type="Proteomes" id="UP000799753"/>
    </source>
</evidence>
<gene>
    <name evidence="2" type="ORF">P280DRAFT_62129</name>
</gene>